<proteinExistence type="predicted"/>
<keyword evidence="1" id="KW-0812">Transmembrane</keyword>
<dbReference type="PANTHER" id="PTHR12741">
    <property type="entry name" value="LYST-INTERACTING PROTEIN LIP5 DOPAMINE RESPONSIVE PROTEIN DRG-1"/>
    <property type="match status" value="1"/>
</dbReference>
<evidence type="ECO:0000256" key="1">
    <source>
        <dbReference type="SAM" id="Phobius"/>
    </source>
</evidence>
<feature type="transmembrane region" description="Helical" evidence="1">
    <location>
        <begin position="21"/>
        <end position="41"/>
    </location>
</feature>
<dbReference type="EMBL" id="JACEIK010001178">
    <property type="protein sequence ID" value="MCD7466833.1"/>
    <property type="molecule type" value="Genomic_DNA"/>
</dbReference>
<evidence type="ECO:0000313" key="3">
    <source>
        <dbReference type="Proteomes" id="UP000823775"/>
    </source>
</evidence>
<evidence type="ECO:0000313" key="2">
    <source>
        <dbReference type="EMBL" id="MCD7466833.1"/>
    </source>
</evidence>
<reference evidence="2 3" key="1">
    <citation type="journal article" date="2021" name="BMC Genomics">
        <title>Datura genome reveals duplications of psychoactive alkaloid biosynthetic genes and high mutation rate following tissue culture.</title>
        <authorList>
            <person name="Rajewski A."/>
            <person name="Carter-House D."/>
            <person name="Stajich J."/>
            <person name="Litt A."/>
        </authorList>
    </citation>
    <scope>NUCLEOTIDE SEQUENCE [LARGE SCALE GENOMIC DNA]</scope>
    <source>
        <strain evidence="2">AR-01</strain>
    </source>
</reference>
<comment type="caution">
    <text evidence="2">The sequence shown here is derived from an EMBL/GenBank/DDBJ whole genome shotgun (WGS) entry which is preliminary data.</text>
</comment>
<name>A0ABS8T7D0_DATST</name>
<sequence length="284" mass="33545">MIVPTKTLLSLRGVNYEWHEFFDHSNRFSVGLFWIPVVLIYLMDIQIWYSIYLFFLGAAVGLFDHLGEIRNMPQLRLRFQFFASAIQFNLMPEEQLLNAQGTLKSKFKDAILRLKLREEDILNDREVELLELPQNTWNVRVIRWPCLLLCNEVLLGLSQAKELVDAPDRWLWHKISKYEYRRCAVIEAYDNSWKADCSFRSNTQFSKKDVDKIVNVLQALYEVTTDFLKEKMTGDQLREEGLALQASVTRLLFENVVLLPDPENETFYRKLAAEHYSYIPDLYE</sequence>
<keyword evidence="1" id="KW-1133">Transmembrane helix</keyword>
<dbReference type="PANTHER" id="PTHR12741:SF7">
    <property type="entry name" value="CALLOSE SYNTHASE 12"/>
    <property type="match status" value="1"/>
</dbReference>
<accession>A0ABS8T7D0</accession>
<organism evidence="2 3">
    <name type="scientific">Datura stramonium</name>
    <name type="common">Jimsonweed</name>
    <name type="synonym">Common thornapple</name>
    <dbReference type="NCBI Taxonomy" id="4076"/>
    <lineage>
        <taxon>Eukaryota</taxon>
        <taxon>Viridiplantae</taxon>
        <taxon>Streptophyta</taxon>
        <taxon>Embryophyta</taxon>
        <taxon>Tracheophyta</taxon>
        <taxon>Spermatophyta</taxon>
        <taxon>Magnoliopsida</taxon>
        <taxon>eudicotyledons</taxon>
        <taxon>Gunneridae</taxon>
        <taxon>Pentapetalae</taxon>
        <taxon>asterids</taxon>
        <taxon>lamiids</taxon>
        <taxon>Solanales</taxon>
        <taxon>Solanaceae</taxon>
        <taxon>Solanoideae</taxon>
        <taxon>Datureae</taxon>
        <taxon>Datura</taxon>
    </lineage>
</organism>
<keyword evidence="1" id="KW-0472">Membrane</keyword>
<gene>
    <name evidence="2" type="ORF">HAX54_003871</name>
</gene>
<protein>
    <submittedName>
        <fullName evidence="2">Uncharacterized protein</fullName>
    </submittedName>
</protein>
<keyword evidence="3" id="KW-1185">Reference proteome</keyword>
<dbReference type="Proteomes" id="UP000823775">
    <property type="component" value="Unassembled WGS sequence"/>
</dbReference>